<proteinExistence type="inferred from homology"/>
<dbReference type="EC" id="3.2.1.2" evidence="4"/>
<dbReference type="GO" id="GO:0000272">
    <property type="term" value="P:polysaccharide catabolic process"/>
    <property type="evidence" value="ECO:0007669"/>
    <property type="project" value="UniProtKB-KW"/>
</dbReference>
<keyword evidence="6" id="KW-0812">Transmembrane</keyword>
<dbReference type="Pfam" id="PF00078">
    <property type="entry name" value="RVT_1"/>
    <property type="match status" value="1"/>
</dbReference>
<feature type="region of interest" description="Disordered" evidence="5">
    <location>
        <begin position="70"/>
        <end position="136"/>
    </location>
</feature>
<evidence type="ECO:0000256" key="5">
    <source>
        <dbReference type="SAM" id="MobiDB-lite"/>
    </source>
</evidence>
<dbReference type="SUPFAM" id="SSF56672">
    <property type="entry name" value="DNA/RNA polymerases"/>
    <property type="match status" value="1"/>
</dbReference>
<evidence type="ECO:0000313" key="8">
    <source>
        <dbReference type="EMBL" id="SPC85789.1"/>
    </source>
</evidence>
<dbReference type="AlphaFoldDB" id="A0A2N9FFZ5"/>
<dbReference type="PROSITE" id="PS50878">
    <property type="entry name" value="RT_POL"/>
    <property type="match status" value="1"/>
</dbReference>
<dbReference type="GO" id="GO:0006355">
    <property type="term" value="P:regulation of DNA-templated transcription"/>
    <property type="evidence" value="ECO:0007669"/>
    <property type="project" value="UniProtKB-ARBA"/>
</dbReference>
<feature type="transmembrane region" description="Helical" evidence="6">
    <location>
        <begin position="1097"/>
        <end position="1116"/>
    </location>
</feature>
<dbReference type="InterPro" id="IPR043502">
    <property type="entry name" value="DNA/RNA_pol_sf"/>
</dbReference>
<feature type="domain" description="Reverse transcriptase" evidence="7">
    <location>
        <begin position="899"/>
        <end position="1187"/>
    </location>
</feature>
<organism evidence="8">
    <name type="scientific">Fagus sylvatica</name>
    <name type="common">Beechnut</name>
    <dbReference type="NCBI Taxonomy" id="28930"/>
    <lineage>
        <taxon>Eukaryota</taxon>
        <taxon>Viridiplantae</taxon>
        <taxon>Streptophyta</taxon>
        <taxon>Embryophyta</taxon>
        <taxon>Tracheophyta</taxon>
        <taxon>Spermatophyta</taxon>
        <taxon>Magnoliopsida</taxon>
        <taxon>eudicotyledons</taxon>
        <taxon>Gunneridae</taxon>
        <taxon>Pentapetalae</taxon>
        <taxon>rosids</taxon>
        <taxon>fabids</taxon>
        <taxon>Fagales</taxon>
        <taxon>Fagaceae</taxon>
        <taxon>Fagus</taxon>
    </lineage>
</organism>
<dbReference type="Pfam" id="PF01373">
    <property type="entry name" value="Glyco_hydro_14"/>
    <property type="match status" value="1"/>
</dbReference>
<dbReference type="InterPro" id="IPR008540">
    <property type="entry name" value="BES1_N"/>
</dbReference>
<comment type="similarity">
    <text evidence="1 4">Belongs to the glycosyl hydrolase 14 family.</text>
</comment>
<accession>A0A2N9FFZ5</accession>
<dbReference type="InterPro" id="IPR000477">
    <property type="entry name" value="RT_dom"/>
</dbReference>
<sequence>MGLGLWVGFRWVEVGRGGVCGLWWCWDLGTCGFAVVFVGYGGARIWGPVPSNDPTKSTSEAELGQIMQVKPPPKMNTTLNNDDDDDHTTTTNSSMVPNPQPQGRRPRGFAAVAAGGASGKGKKEREKEKERTKLRERHRRAITSRMLAGLRQYGNFPLPARADMNDVLAALAREAGWVVDADGTTYRQSPMPMPMPVPVPTQTQSQFRVESPTVSGLGVKATATALECVLGIDESLSPASLDSSVVIGERDNKYATASASASVSPINSTSVQCSIEQLMQDIPSENDFTATPYVPIYVKLPTAVINNYCQFIDPEGVRQELSHLKSFNVDGVVVDCWWGIVEGWSPQKYVWSGYRELFNIIREFKLKLQVVMAFHEYGGNDSGDTLITLPQWVMEIGKDNPDIFFTDREGRRNTECLSWGIDKERVLKGRTAIEVYFDFMRSFRTEFDDLFVEGRISAVEIGLGASGELKYPSFSERMGWRYPGIEFGWKVCRILWIIIVALNKDISCTGREGRVWGWASFVGWRIFRPSANPRVPSPVDVRGQRVVRIYGYPGTGIPQENQDLLLPTLVDVKTHLSTTSPEGRSSSSLPLVLFCDKETSGLSPISCVPIQRVDPLHNKEMDFEVEEERSKWLDLQYRRFSSSMMDFFDFIEQSCLLDLPLNGGTNTWSNGSDPPSMSHIDRAMISPKWEEHFPDVGFADQVQNWWSSYLFIGTPSYVLVCKLKALKADLKIWNRQEFGDLSFNKNRLKAELLGLDVKEGLHGLTTDEKLLRESLKAELIRLAHLEETSWRQKSRMLWLKEGDNNTKFFHKVANSHRRNYIENLEVEGMVFEDDQDIRDQAVQFYDSLYQEHEAWRPKFDGLPFDALREKDRELLERKFVKDEILQRVVESDVLAVFGEFHEFYSFEKSHNATFLALIPKKQNASNIRDFRPISLIGCLYELLVKFLTNRLKTVLDCLISESQNAFVGGRKILDSVLIVNESLDSHIKSGILGIICSRIKSGILGIICKLDIERAYDHVNWDCLLHILERMGFGPRWRGWIKACMSSVCFLVLVNGSPSRFFSSSRGLRQGDPFSPLLFLLVMEVLRRMLRRAKEGGFISCFTIGNNVSIYHLLFVDDSILFCDADSQQLMYIRLVLTFFEAVIGLRVNMNKSEMVLVGDVPNLAVLADIMYCQIGFLPMIYLGLPSGASFKSKAIWNFVLEKMERKLSGWKCLYLPKGAD</sequence>
<dbReference type="SUPFAM" id="SSF51445">
    <property type="entry name" value="(Trans)glycosidases"/>
    <property type="match status" value="1"/>
</dbReference>
<evidence type="ECO:0000256" key="1">
    <source>
        <dbReference type="ARBA" id="ARBA00005652"/>
    </source>
</evidence>
<evidence type="ECO:0000256" key="3">
    <source>
        <dbReference type="ARBA" id="ARBA00023326"/>
    </source>
</evidence>
<dbReference type="InterPro" id="IPR001554">
    <property type="entry name" value="Glyco_hydro_14"/>
</dbReference>
<feature type="transmembrane region" description="Helical" evidence="6">
    <location>
        <begin position="1161"/>
        <end position="1185"/>
    </location>
</feature>
<dbReference type="PANTHER" id="PTHR31352">
    <property type="entry name" value="BETA-AMYLASE 1, CHLOROPLASTIC"/>
    <property type="match status" value="1"/>
</dbReference>
<dbReference type="PRINTS" id="PR00750">
    <property type="entry name" value="BETAAMYLASE"/>
</dbReference>
<feature type="transmembrane region" description="Helical" evidence="6">
    <location>
        <begin position="1131"/>
        <end position="1149"/>
    </location>
</feature>
<keyword evidence="6" id="KW-1133">Transmembrane helix</keyword>
<dbReference type="GO" id="GO:0016161">
    <property type="term" value="F:beta-amylase activity"/>
    <property type="evidence" value="ECO:0007669"/>
    <property type="project" value="UniProtKB-EC"/>
</dbReference>
<dbReference type="EMBL" id="OIVN01000802">
    <property type="protein sequence ID" value="SPC85789.1"/>
    <property type="molecule type" value="Genomic_DNA"/>
</dbReference>
<evidence type="ECO:0000259" key="7">
    <source>
        <dbReference type="PROSITE" id="PS50878"/>
    </source>
</evidence>
<keyword evidence="3 4" id="KW-0624">Polysaccharide degradation</keyword>
<dbReference type="CDD" id="cd01650">
    <property type="entry name" value="RT_nLTR_like"/>
    <property type="match status" value="1"/>
</dbReference>
<dbReference type="Gene3D" id="3.20.20.80">
    <property type="entry name" value="Glycosidases"/>
    <property type="match status" value="1"/>
</dbReference>
<evidence type="ECO:0000256" key="2">
    <source>
        <dbReference type="ARBA" id="ARBA00023277"/>
    </source>
</evidence>
<protein>
    <recommendedName>
        <fullName evidence="4">Beta-amylase</fullName>
        <ecNumber evidence="4">3.2.1.2</ecNumber>
    </recommendedName>
</protein>
<gene>
    <name evidence="8" type="ORF">FSB_LOCUS13671</name>
</gene>
<dbReference type="PANTHER" id="PTHR31352:SF8">
    <property type="entry name" value="BETA-AMYLASE 8"/>
    <property type="match status" value="1"/>
</dbReference>
<comment type="catalytic activity">
    <reaction evidence="4">
        <text>Hydrolysis of (1-&gt;4)-alpha-D-glucosidic linkages in polysaccharides so as to remove successive maltose units from the non-reducing ends of the chains.</text>
        <dbReference type="EC" id="3.2.1.2"/>
    </reaction>
</comment>
<dbReference type="Pfam" id="PF05687">
    <property type="entry name" value="BES1_N"/>
    <property type="match status" value="1"/>
</dbReference>
<evidence type="ECO:0000256" key="6">
    <source>
        <dbReference type="SAM" id="Phobius"/>
    </source>
</evidence>
<feature type="transmembrane region" description="Helical" evidence="6">
    <location>
        <begin position="1037"/>
        <end position="1054"/>
    </location>
</feature>
<name>A0A2N9FFZ5_FAGSY</name>
<keyword evidence="2 4" id="KW-0119">Carbohydrate metabolism</keyword>
<evidence type="ECO:0000256" key="4">
    <source>
        <dbReference type="RuleBase" id="RU000509"/>
    </source>
</evidence>
<reference evidence="8" key="1">
    <citation type="submission" date="2018-02" db="EMBL/GenBank/DDBJ databases">
        <authorList>
            <person name="Cohen D.B."/>
            <person name="Kent A.D."/>
        </authorList>
    </citation>
    <scope>NUCLEOTIDE SEQUENCE</scope>
</reference>
<dbReference type="InterPro" id="IPR017853">
    <property type="entry name" value="GH"/>
</dbReference>
<keyword evidence="4" id="KW-0378">Hydrolase</keyword>
<keyword evidence="4" id="KW-0326">Glycosidase</keyword>
<keyword evidence="6" id="KW-0472">Membrane</keyword>
<feature type="compositionally biased region" description="Basic and acidic residues" evidence="5">
    <location>
        <begin position="121"/>
        <end position="133"/>
    </location>
</feature>